<keyword evidence="2" id="KW-1185">Reference proteome</keyword>
<organism evidence="1 2">
    <name type="scientific">Aristolochia fimbriata</name>
    <name type="common">White veined hardy Dutchman's pipe vine</name>
    <dbReference type="NCBI Taxonomy" id="158543"/>
    <lineage>
        <taxon>Eukaryota</taxon>
        <taxon>Viridiplantae</taxon>
        <taxon>Streptophyta</taxon>
        <taxon>Embryophyta</taxon>
        <taxon>Tracheophyta</taxon>
        <taxon>Spermatophyta</taxon>
        <taxon>Magnoliopsida</taxon>
        <taxon>Magnoliidae</taxon>
        <taxon>Piperales</taxon>
        <taxon>Aristolochiaceae</taxon>
        <taxon>Aristolochia</taxon>
    </lineage>
</organism>
<gene>
    <name evidence="1" type="ORF">H6P81_017071</name>
</gene>
<proteinExistence type="predicted"/>
<dbReference type="EMBL" id="JAINDJ010000007">
    <property type="protein sequence ID" value="KAG9441217.1"/>
    <property type="molecule type" value="Genomic_DNA"/>
</dbReference>
<accession>A0AAV7DXC4</accession>
<evidence type="ECO:0000313" key="2">
    <source>
        <dbReference type="Proteomes" id="UP000825729"/>
    </source>
</evidence>
<dbReference type="Proteomes" id="UP000825729">
    <property type="component" value="Unassembled WGS sequence"/>
</dbReference>
<name>A0AAV7DXC4_ARIFI</name>
<reference evidence="1 2" key="1">
    <citation type="submission" date="2021-07" db="EMBL/GenBank/DDBJ databases">
        <title>The Aristolochia fimbriata genome: insights into angiosperm evolution, floral development and chemical biosynthesis.</title>
        <authorList>
            <person name="Jiao Y."/>
        </authorList>
    </citation>
    <scope>NUCLEOTIDE SEQUENCE [LARGE SCALE GENOMIC DNA]</scope>
    <source>
        <strain evidence="1">IBCAS-2021</strain>
        <tissue evidence="1">Leaf</tissue>
    </source>
</reference>
<evidence type="ECO:0000313" key="1">
    <source>
        <dbReference type="EMBL" id="KAG9441217.1"/>
    </source>
</evidence>
<comment type="caution">
    <text evidence="1">The sequence shown here is derived from an EMBL/GenBank/DDBJ whole genome shotgun (WGS) entry which is preliminary data.</text>
</comment>
<dbReference type="AlphaFoldDB" id="A0AAV7DXC4"/>
<sequence length="133" mass="15354">MKGFFRRNCRGRAPNVMRTSGGKETVPASSQAYGVSYIYVWIFMASRLPILGGIEPVSMFSAKWSTWREVALESFRGMFPEKKLDCKRSLRRCMRKITNPFRDVSGQVIYSHQGQLLPNTNFFLMVLESFRIV</sequence>
<protein>
    <submittedName>
        <fullName evidence="1">Uncharacterized protein</fullName>
    </submittedName>
</protein>